<feature type="domain" description="BHLH" evidence="13">
    <location>
        <begin position="196"/>
        <end position="249"/>
    </location>
</feature>
<feature type="compositionally biased region" description="Polar residues" evidence="12">
    <location>
        <begin position="177"/>
        <end position="189"/>
    </location>
</feature>
<organism evidence="14 15">
    <name type="scientific">Fasciolopsis buskii</name>
    <dbReference type="NCBI Taxonomy" id="27845"/>
    <lineage>
        <taxon>Eukaryota</taxon>
        <taxon>Metazoa</taxon>
        <taxon>Spiralia</taxon>
        <taxon>Lophotrochozoa</taxon>
        <taxon>Platyhelminthes</taxon>
        <taxon>Trematoda</taxon>
        <taxon>Digenea</taxon>
        <taxon>Plagiorchiida</taxon>
        <taxon>Echinostomata</taxon>
        <taxon>Echinostomatoidea</taxon>
        <taxon>Fasciolidae</taxon>
        <taxon>Fasciolopsis</taxon>
    </lineage>
</organism>
<evidence type="ECO:0000259" key="13">
    <source>
        <dbReference type="PROSITE" id="PS50888"/>
    </source>
</evidence>
<feature type="region of interest" description="Disordered" evidence="12">
    <location>
        <begin position="457"/>
        <end position="529"/>
    </location>
</feature>
<keyword evidence="8" id="KW-0472">Membrane</keyword>
<keyword evidence="3" id="KW-0812">Transmembrane</keyword>
<evidence type="ECO:0000256" key="9">
    <source>
        <dbReference type="ARBA" id="ARBA00023163"/>
    </source>
</evidence>
<evidence type="ECO:0000256" key="2">
    <source>
        <dbReference type="ARBA" id="ARBA00004477"/>
    </source>
</evidence>
<dbReference type="AlphaFoldDB" id="A0A8E0VQI8"/>
<dbReference type="Gene3D" id="4.10.280.10">
    <property type="entry name" value="Helix-loop-helix DNA-binding domain"/>
    <property type="match status" value="1"/>
</dbReference>
<accession>A0A8E0VQI8</accession>
<dbReference type="SMART" id="SM00353">
    <property type="entry name" value="HLH"/>
    <property type="match status" value="1"/>
</dbReference>
<dbReference type="GO" id="GO:0005789">
    <property type="term" value="C:endoplasmic reticulum membrane"/>
    <property type="evidence" value="ECO:0007669"/>
    <property type="project" value="UniProtKB-SubCell"/>
</dbReference>
<dbReference type="SUPFAM" id="SSF47459">
    <property type="entry name" value="HLH, helix-loop-helix DNA-binding domain"/>
    <property type="match status" value="1"/>
</dbReference>
<keyword evidence="11" id="KW-0175">Coiled coil</keyword>
<keyword evidence="7" id="KW-0238">DNA-binding</keyword>
<dbReference type="Pfam" id="PF00010">
    <property type="entry name" value="HLH"/>
    <property type="match status" value="1"/>
</dbReference>
<keyword evidence="5" id="KW-1133">Transmembrane helix</keyword>
<sequence>MESKSSAADQSVSNLPVGNSLFAKSNHATLEALLKSQPLRTCVPPAPDLHSDVNMGTKPGSPAKGHPHYNSWDPFQEGRDSSSVLIPQYAANKPKTEASLVSPRPRLICDYLGKCSVDSKVRYPARRGSETFAQRINPESVLSESNDLNYPPSERRQGHASKSFCVQGSNVVWSSSALSENENVTSESTKVPEKPAKRAPHNAIEKRYRASINGRIDELRKILIPFPSADAKLNKSAVLRQAIDRIKELEKTKERLQAEVMLLRRLHVVHMTKSESNLFFFAAIFIYYPANSSPESGISLDPSPNSSNFAAHEFGRYSPPPVDDSCGGSLYNAASTIPNAPSTSSPSELTSTVDLKEQICPTPWSFSVDSPDKCDSTGFTTISHGGTIPQFDSVLDDYLFERNSYAVPSSVGVNDAYTPLHTDLPNYNPLNNMIGTQDCVGYGMVVPQPVQAMNAYSPTSKNNHNRGKRGNYTANDAPSKFRRSVTSSAVQTGDQPSNPISDGVLPQSGRDQFHSVVSDPYSSSVPEAELSLPGAHRVLSGQLPVQSTISSANTRPGACKVNDTHDRVNTAGTNGGRFNDLAARTTLCVSALCLVALDPSLLTSRTIGTESPGAGSGPTRRLLTISSSSLGSSFSSWVNCILYLLQWLVALFFCFWAWKRGTVHTPSGRSSRRWRRSVNATSDLCAARTHWIKANNAINQGVVNSSVKNLNHCLVDLAQPLSHVANQRGFWNKLIGWSGVFLSSINLCCVRIPIFLCQTRWNRLACRLFRAHSSVSTVNSDTVSLTPSVVRSRLLELCLLERQRGVRTLSATLDTLSLAHLFVRCCHDFFNASTDEYGDQWVHQGVVLALVVGQIWGSPWLCRSILHWTSSGVAKRTDKRTVSLWSHIVTNPSCMEILENKAQNLALSPVVVSGSPALYRFSDRLRNSLQIQLITRGLHVVYPTDVPTGGDFVEQEAYDLMTEGIATPVLMMAERSRWWSELLYYVWVQRHGAGVDSHSEFQLNAPPTTVLECPRTGILAHALWLIYR</sequence>
<evidence type="ECO:0000256" key="6">
    <source>
        <dbReference type="ARBA" id="ARBA00023015"/>
    </source>
</evidence>
<gene>
    <name evidence="14" type="ORF">FBUS_00335</name>
</gene>
<feature type="region of interest" description="Disordered" evidence="12">
    <location>
        <begin position="177"/>
        <end position="200"/>
    </location>
</feature>
<dbReference type="Proteomes" id="UP000728185">
    <property type="component" value="Unassembled WGS sequence"/>
</dbReference>
<comment type="subcellular location">
    <subcellularLocation>
        <location evidence="2">Endoplasmic reticulum membrane</location>
        <topology evidence="2">Multi-pass membrane protein</topology>
    </subcellularLocation>
    <subcellularLocation>
        <location evidence="1">Nucleus</location>
    </subcellularLocation>
</comment>
<evidence type="ECO:0000256" key="1">
    <source>
        <dbReference type="ARBA" id="ARBA00004123"/>
    </source>
</evidence>
<evidence type="ECO:0000256" key="12">
    <source>
        <dbReference type="SAM" id="MobiDB-lite"/>
    </source>
</evidence>
<dbReference type="EMBL" id="LUCM01000083">
    <property type="protein sequence ID" value="KAA0201125.1"/>
    <property type="molecule type" value="Genomic_DNA"/>
</dbReference>
<feature type="region of interest" description="Disordered" evidence="12">
    <location>
        <begin position="45"/>
        <end position="76"/>
    </location>
</feature>
<name>A0A8E0VQI8_9TREM</name>
<dbReference type="PANTHER" id="PTHR46062:SF1">
    <property type="entry name" value="LP12374P"/>
    <property type="match status" value="1"/>
</dbReference>
<dbReference type="InterPro" id="IPR036638">
    <property type="entry name" value="HLH_DNA-bd_sf"/>
</dbReference>
<evidence type="ECO:0000256" key="8">
    <source>
        <dbReference type="ARBA" id="ARBA00023136"/>
    </source>
</evidence>
<keyword evidence="15" id="KW-1185">Reference proteome</keyword>
<protein>
    <submittedName>
        <fullName evidence="14">Sterol regulatory element-binding protein 1</fullName>
    </submittedName>
</protein>
<evidence type="ECO:0000313" key="14">
    <source>
        <dbReference type="EMBL" id="KAA0201125.1"/>
    </source>
</evidence>
<evidence type="ECO:0000256" key="4">
    <source>
        <dbReference type="ARBA" id="ARBA00022824"/>
    </source>
</evidence>
<evidence type="ECO:0000256" key="3">
    <source>
        <dbReference type="ARBA" id="ARBA00022692"/>
    </source>
</evidence>
<reference evidence="14" key="1">
    <citation type="submission" date="2019-05" db="EMBL/GenBank/DDBJ databases">
        <title>Annotation for the trematode Fasciolopsis buski.</title>
        <authorList>
            <person name="Choi Y.-J."/>
        </authorList>
    </citation>
    <scope>NUCLEOTIDE SEQUENCE</scope>
    <source>
        <strain evidence="14">HT</strain>
        <tissue evidence="14">Whole worm</tissue>
    </source>
</reference>
<dbReference type="GO" id="GO:0000981">
    <property type="term" value="F:DNA-binding transcription factor activity, RNA polymerase II-specific"/>
    <property type="evidence" value="ECO:0007669"/>
    <property type="project" value="TreeGrafter"/>
</dbReference>
<evidence type="ECO:0000313" key="15">
    <source>
        <dbReference type="Proteomes" id="UP000728185"/>
    </source>
</evidence>
<dbReference type="PROSITE" id="PS50888">
    <property type="entry name" value="BHLH"/>
    <property type="match status" value="1"/>
</dbReference>
<keyword evidence="4" id="KW-0256">Endoplasmic reticulum</keyword>
<feature type="compositionally biased region" description="Low complexity" evidence="12">
    <location>
        <begin position="515"/>
        <end position="526"/>
    </location>
</feature>
<feature type="compositionally biased region" description="Polar residues" evidence="12">
    <location>
        <begin position="484"/>
        <end position="500"/>
    </location>
</feature>
<dbReference type="PANTHER" id="PTHR46062">
    <property type="entry name" value="STEROL REGULATORY ELEMENT-BINDING PROTEIN"/>
    <property type="match status" value="1"/>
</dbReference>
<dbReference type="GO" id="GO:0005634">
    <property type="term" value="C:nucleus"/>
    <property type="evidence" value="ECO:0007669"/>
    <property type="project" value="UniProtKB-SubCell"/>
</dbReference>
<comment type="caution">
    <text evidence="14">The sequence shown here is derived from an EMBL/GenBank/DDBJ whole genome shotgun (WGS) entry which is preliminary data.</text>
</comment>
<evidence type="ECO:0000256" key="7">
    <source>
        <dbReference type="ARBA" id="ARBA00023125"/>
    </source>
</evidence>
<dbReference type="InterPro" id="IPR011598">
    <property type="entry name" value="bHLH_dom"/>
</dbReference>
<feature type="coiled-coil region" evidence="11">
    <location>
        <begin position="239"/>
        <end position="266"/>
    </location>
</feature>
<proteinExistence type="predicted"/>
<keyword evidence="6" id="KW-0805">Transcription regulation</keyword>
<evidence type="ECO:0000256" key="5">
    <source>
        <dbReference type="ARBA" id="ARBA00022989"/>
    </source>
</evidence>
<evidence type="ECO:0000256" key="10">
    <source>
        <dbReference type="ARBA" id="ARBA00023242"/>
    </source>
</evidence>
<dbReference type="GO" id="GO:0000978">
    <property type="term" value="F:RNA polymerase II cis-regulatory region sequence-specific DNA binding"/>
    <property type="evidence" value="ECO:0007669"/>
    <property type="project" value="TreeGrafter"/>
</dbReference>
<keyword evidence="9" id="KW-0804">Transcription</keyword>
<keyword evidence="10" id="KW-0539">Nucleus</keyword>
<dbReference type="OrthoDB" id="2133190at2759"/>
<evidence type="ECO:0000256" key="11">
    <source>
        <dbReference type="SAM" id="Coils"/>
    </source>
</evidence>
<dbReference type="GO" id="GO:0046983">
    <property type="term" value="F:protein dimerization activity"/>
    <property type="evidence" value="ECO:0007669"/>
    <property type="project" value="InterPro"/>
</dbReference>